<protein>
    <recommendedName>
        <fullName evidence="3">ABC transporter permease</fullName>
    </recommendedName>
</protein>
<evidence type="ECO:0000256" key="1">
    <source>
        <dbReference type="SAM" id="Phobius"/>
    </source>
</evidence>
<dbReference type="RefSeq" id="WP_406833040.1">
    <property type="nucleotide sequence ID" value="NZ_CP157483.1"/>
</dbReference>
<keyword evidence="1" id="KW-1133">Transmembrane helix</keyword>
<evidence type="ECO:0000313" key="2">
    <source>
        <dbReference type="EMBL" id="XBO45538.1"/>
    </source>
</evidence>
<dbReference type="AlphaFoldDB" id="A0AAU7JYK9"/>
<feature type="transmembrane region" description="Helical" evidence="1">
    <location>
        <begin position="75"/>
        <end position="94"/>
    </location>
</feature>
<sequence length="127" mass="13476">MTVVVRVLVGVLLLAHGLVHLLYLVPDVDAFTIESGPLPESVRRPVALTLLAGTVLASTLLALSVWGVPGLSERWPILMILAASLSAVLLLLFWDRQLVLGLAIDAALIALAVSQPGWFHDILPASS</sequence>
<feature type="transmembrane region" description="Helical" evidence="1">
    <location>
        <begin position="46"/>
        <end position="68"/>
    </location>
</feature>
<keyword evidence="1" id="KW-0472">Membrane</keyword>
<gene>
    <name evidence="2" type="ORF">ABEG17_09470</name>
</gene>
<name>A0AAU7JYK9_9MICO</name>
<evidence type="ECO:0008006" key="3">
    <source>
        <dbReference type="Google" id="ProtNLM"/>
    </source>
</evidence>
<accession>A0AAU7JYK9</accession>
<feature type="transmembrane region" description="Helical" evidence="1">
    <location>
        <begin position="7"/>
        <end position="26"/>
    </location>
</feature>
<reference evidence="2" key="1">
    <citation type="submission" date="2024-05" db="EMBL/GenBank/DDBJ databases">
        <authorList>
            <person name="Kim S."/>
            <person name="Heo J."/>
            <person name="Choi H."/>
            <person name="Choi Y."/>
            <person name="Kwon S.-W."/>
            <person name="Kim Y."/>
        </authorList>
    </citation>
    <scope>NUCLEOTIDE SEQUENCE</scope>
    <source>
        <strain evidence="2">KACC 23699</strain>
    </source>
</reference>
<proteinExistence type="predicted"/>
<keyword evidence="1" id="KW-0812">Transmembrane</keyword>
<dbReference type="EMBL" id="CP157483">
    <property type="protein sequence ID" value="XBO45538.1"/>
    <property type="molecule type" value="Genomic_DNA"/>
</dbReference>
<organism evidence="2">
    <name type="scientific">Pedococcus sp. KACC 23699</name>
    <dbReference type="NCBI Taxonomy" id="3149228"/>
    <lineage>
        <taxon>Bacteria</taxon>
        <taxon>Bacillati</taxon>
        <taxon>Actinomycetota</taxon>
        <taxon>Actinomycetes</taxon>
        <taxon>Micrococcales</taxon>
        <taxon>Intrasporangiaceae</taxon>
        <taxon>Pedococcus</taxon>
    </lineage>
</organism>